<dbReference type="EMBL" id="LAZR01020550">
    <property type="protein sequence ID" value="KKL88491.1"/>
    <property type="molecule type" value="Genomic_DNA"/>
</dbReference>
<reference evidence="1" key="1">
    <citation type="journal article" date="2015" name="Nature">
        <title>Complex archaea that bridge the gap between prokaryotes and eukaryotes.</title>
        <authorList>
            <person name="Spang A."/>
            <person name="Saw J.H."/>
            <person name="Jorgensen S.L."/>
            <person name="Zaremba-Niedzwiedzka K."/>
            <person name="Martijn J."/>
            <person name="Lind A.E."/>
            <person name="van Eijk R."/>
            <person name="Schleper C."/>
            <person name="Guy L."/>
            <person name="Ettema T.J."/>
        </authorList>
    </citation>
    <scope>NUCLEOTIDE SEQUENCE</scope>
</reference>
<evidence type="ECO:0000313" key="1">
    <source>
        <dbReference type="EMBL" id="KKL88491.1"/>
    </source>
</evidence>
<name>A0A0F9GD98_9ZZZZ</name>
<dbReference type="AlphaFoldDB" id="A0A0F9GD98"/>
<proteinExistence type="predicted"/>
<comment type="caution">
    <text evidence="1">The sequence shown here is derived from an EMBL/GenBank/DDBJ whole genome shotgun (WGS) entry which is preliminary data.</text>
</comment>
<sequence>MGLGKKITNEIRERMFNRIQLAAEELKEAAQDFAPLKTGQLKNQIETLKPFTDGKRIIQILTSNAFSEGGFNYAKIQHDGPDSGEKLRHVLPEGSVLNQGYQDFGQGDSLDQRYDSGYAQEKGNSDSYNTRYFFRGLQRALPNMRKIMGVT</sequence>
<protein>
    <submittedName>
        <fullName evidence="1">Uncharacterized protein</fullName>
    </submittedName>
</protein>
<organism evidence="1">
    <name type="scientific">marine sediment metagenome</name>
    <dbReference type="NCBI Taxonomy" id="412755"/>
    <lineage>
        <taxon>unclassified sequences</taxon>
        <taxon>metagenomes</taxon>
        <taxon>ecological metagenomes</taxon>
    </lineage>
</organism>
<gene>
    <name evidence="1" type="ORF">LCGC14_1924160</name>
</gene>
<accession>A0A0F9GD98</accession>